<dbReference type="PROSITE" id="PS51257">
    <property type="entry name" value="PROKAR_LIPOPROTEIN"/>
    <property type="match status" value="1"/>
</dbReference>
<dbReference type="SUPFAM" id="SSF159270">
    <property type="entry name" value="YmcC-like"/>
    <property type="match status" value="1"/>
</dbReference>
<evidence type="ECO:0000256" key="1">
    <source>
        <dbReference type="SAM" id="SignalP"/>
    </source>
</evidence>
<dbReference type="Gene3D" id="2.40.360.10">
    <property type="entry name" value="YmcC-like"/>
    <property type="match status" value="1"/>
</dbReference>
<protein>
    <submittedName>
        <fullName evidence="2">YjbF family lipoprotein</fullName>
    </submittedName>
</protein>
<dbReference type="Proteomes" id="UP001375382">
    <property type="component" value="Unassembled WGS sequence"/>
</dbReference>
<reference evidence="2 3" key="1">
    <citation type="journal article" date="2023" name="Ecotoxicol. Environ. Saf.">
        <title>Mercury remediation potential of mercury-resistant strain Rheinheimera metallidurans sp. nov. isolated from a municipal waste dumping site.</title>
        <authorList>
            <person name="Yadav V."/>
            <person name="Manjhi A."/>
            <person name="Vadakedath N."/>
        </authorList>
    </citation>
    <scope>NUCLEOTIDE SEQUENCE [LARGE SCALE GENOMIC DNA]</scope>
    <source>
        <strain evidence="2 3">E-49</strain>
    </source>
</reference>
<keyword evidence="2" id="KW-0449">Lipoprotein</keyword>
<accession>A0ABU8C2Q4</accession>
<dbReference type="Pfam" id="PF11102">
    <property type="entry name" value="YjbF"/>
    <property type="match status" value="1"/>
</dbReference>
<sequence length="239" mass="26764">MNTAIKPLFAAGVLLALSACSGTYNSYLDTLQLAFTTPDDVELSLKQVREARSDLMYVRHGERSQAAMALLRLEAGQHKWVSADNALLIMQQGRIVRTVGFSNDLLYLTNTQADQLSQPEAINPAIEWLRLADWQNGEYGYALSSRFSVQPNQPLRYFGHNFTTTQITEQVSYISPANYLRLDKPWQNTFWFDSQTGTLLKSVQQLAPFAERFEMTYISRIARLIPADAAAADAGGDSE</sequence>
<comment type="caution">
    <text evidence="2">The sequence shown here is derived from an EMBL/GenBank/DDBJ whole genome shotgun (WGS) entry which is preliminary data.</text>
</comment>
<evidence type="ECO:0000313" key="2">
    <source>
        <dbReference type="EMBL" id="MEH8015817.1"/>
    </source>
</evidence>
<dbReference type="RefSeq" id="WP_335734237.1">
    <property type="nucleotide sequence ID" value="NZ_JALAAR010000001.1"/>
</dbReference>
<keyword evidence="1" id="KW-0732">Signal</keyword>
<name>A0ABU8C2Q4_9GAMM</name>
<feature type="chain" id="PRO_5047456671" evidence="1">
    <location>
        <begin position="22"/>
        <end position="239"/>
    </location>
</feature>
<keyword evidence="3" id="KW-1185">Reference proteome</keyword>
<dbReference type="InterPro" id="IPR023373">
    <property type="entry name" value="YmcC_sf"/>
</dbReference>
<organism evidence="2 3">
    <name type="scientific">Rheinheimera muenzenbergensis</name>
    <dbReference type="NCBI Taxonomy" id="1193628"/>
    <lineage>
        <taxon>Bacteria</taxon>
        <taxon>Pseudomonadati</taxon>
        <taxon>Pseudomonadota</taxon>
        <taxon>Gammaproteobacteria</taxon>
        <taxon>Chromatiales</taxon>
        <taxon>Chromatiaceae</taxon>
        <taxon>Rheinheimera</taxon>
    </lineage>
</organism>
<proteinExistence type="predicted"/>
<dbReference type="InterPro" id="IPR021308">
    <property type="entry name" value="GfcB"/>
</dbReference>
<dbReference type="EMBL" id="JALAAR010000001">
    <property type="protein sequence ID" value="MEH8015817.1"/>
    <property type="molecule type" value="Genomic_DNA"/>
</dbReference>
<evidence type="ECO:0000313" key="3">
    <source>
        <dbReference type="Proteomes" id="UP001375382"/>
    </source>
</evidence>
<feature type="signal peptide" evidence="1">
    <location>
        <begin position="1"/>
        <end position="21"/>
    </location>
</feature>
<gene>
    <name evidence="2" type="ORF">MN202_01110</name>
</gene>